<evidence type="ECO:0000259" key="7">
    <source>
        <dbReference type="Pfam" id="PF05378"/>
    </source>
</evidence>
<dbReference type="InterPro" id="IPR002821">
    <property type="entry name" value="Hydantoinase_A"/>
</dbReference>
<feature type="domain" description="Hydantoinase A/oxoprolinase" evidence="5">
    <location>
        <begin position="250"/>
        <end position="550"/>
    </location>
</feature>
<comment type="subcellular location">
    <subcellularLocation>
        <location evidence="1">Cytoplasm</location>
        <location evidence="1">Cytoskeleton</location>
        <location evidence="1">Cilium axoneme</location>
    </subcellularLocation>
</comment>
<dbReference type="InterPro" id="IPR008040">
    <property type="entry name" value="Hydant_A_N"/>
</dbReference>
<dbReference type="Pfam" id="PF00560">
    <property type="entry name" value="LRR_1"/>
    <property type="match status" value="1"/>
</dbReference>
<comment type="caution">
    <text evidence="10">The sequence shown here is derived from an EMBL/GenBank/DDBJ whole genome shotgun (WGS) entry which is preliminary data.</text>
</comment>
<dbReference type="InterPro" id="IPR013210">
    <property type="entry name" value="LRR_N_plant-typ"/>
</dbReference>
<feature type="region of interest" description="Disordered" evidence="4">
    <location>
        <begin position="651"/>
        <end position="671"/>
    </location>
</feature>
<dbReference type="GO" id="GO:0017168">
    <property type="term" value="F:5-oxoprolinase (ATP-hydrolyzing) activity"/>
    <property type="evidence" value="ECO:0007669"/>
    <property type="project" value="TreeGrafter"/>
</dbReference>
<dbReference type="InterPro" id="IPR032675">
    <property type="entry name" value="LRR_dom_sf"/>
</dbReference>
<keyword evidence="11" id="KW-1185">Reference proteome</keyword>
<dbReference type="Pfam" id="PF05378">
    <property type="entry name" value="Hydant_A_N"/>
    <property type="match status" value="1"/>
</dbReference>
<dbReference type="GO" id="GO:0005829">
    <property type="term" value="C:cytosol"/>
    <property type="evidence" value="ECO:0007669"/>
    <property type="project" value="TreeGrafter"/>
</dbReference>
<dbReference type="GO" id="GO:0005930">
    <property type="term" value="C:axoneme"/>
    <property type="evidence" value="ECO:0007669"/>
    <property type="project" value="UniProtKB-SubCell"/>
</dbReference>
<dbReference type="InterPro" id="IPR003692">
    <property type="entry name" value="Hydantoinase_B"/>
</dbReference>
<dbReference type="GO" id="GO:0006749">
    <property type="term" value="P:glutathione metabolic process"/>
    <property type="evidence" value="ECO:0007669"/>
    <property type="project" value="TreeGrafter"/>
</dbReference>
<evidence type="ECO:0000259" key="8">
    <source>
        <dbReference type="Pfam" id="PF08263"/>
    </source>
</evidence>
<sequence>MLPGNFSFSIDRGGTFTDVYAEFLGADGAPRSRVLKLLSEDPSNYPDAPREGIRRVLEAETGAPHPRGAPLDTSRVAAIRMGTTVATNALLERKGERTALVVTQGFRDLLHIGNQSRPNIFDLEIKCPDVLYEEVVECDEEVVLPLGDAPSTRAGPDPVGDSQRHPLVGERAAAVTGEAVVVRRPPDMAGLRHELQRVLDAGIVSVAVVLKHAAIFPRHEQLVGRLAREMGFKQVSLSSVVMPMVKMVPRGFTAAADAYLTPHIMRYIQTFQAGFDAGLARVPVYFMQSDGGLTSVADFSGHKAILSGPAGGYVGYATTTRWGGVEPSRLQMIGFDMGGTSTDVSRYAGAYEHVFESTTAGVTIQAPQLDINTVAAGGGSRLFCRSGVFQVGPESAGAHPGPVCYRKGGYLAITDANLVLGRILPDFFPKIFGPLENESLDSEGARAALEAVAAEVNAQAAAAGQPPKSVDEIAMGFLRVANETMCRPIRALTQMKGYDVTQHVLSCFGGAGGQHACAIAAALGMRSIFIHRYSGILSAVGIGLAEVVQEAQEPSAATLGADALPDLERRLDALQELAVARLRKKGFSDEQICCQRFLNLRYDGTDVPLMTPAPEAGGFAAAFEAAYKREYGFKLEGRAIRVDDLRVRASGRHTEPQQPGREPGDAGPLPTPAVTASAYFEAGGRQPTPAYLLTDLKPGHAVTGPAMLIDNISTIVLEPGCTAHVTAARDVRIELGSAPAAAGGAAAVAAAADGAAAGPADTECDPIQLAIFSHRFMGIAEQMGRVLQRTSISVNIKERLDFSCALFDADGNLVSNAPHLPVHLGAMSEAVKYQIRHYAPGGAGAAHGLAEGDVLVSNHPQLAGGSHLPDITVITPVFEGGSVVFFVASRGHHADIGGISPGSMPPHSHTLEEEGAHIISHKLVQGGHFDEAGITDLLLAPGRGGNPAVSGTRNLQDNLSDLKAQVAANTKGIALVKELIGEYSLPVVQAYMRHIQANAEAAVREMLVAYSRDQGLPEVGTVTAGDQMDDGTPIRLAVTVDRRDGSAVFDFEGTGPQVFGNTNAPPAVTHSALIYAMRCLVTRDIPLNHGCMAPLTVKIPPGSLLSPSPDAAVVGGNVLTSQRVTDVVLKAFNAVAASQGCMNNFTFGDPGMGYYETIAGGAGAGPGWHGRSGVHTHMTNTRITDPEILERRYPVVLKQFMLRPGSGGAGRYRGGDGVARELEFLRPLTASILSERRAVRPFGLLGGQPGDAGLNLWLRRDGMVVSLGGKATVQVEGGDCIRILTPGGGGFGPPTADAACAAAAAGDGDALAAAAEGQAVAVSINVTATLPTPVSTDATALLAQKQAITNWEDFAQGNNITGWNASVDVCTWSRVQCSNNSRVVSVYLSPFCNREAPAPDAGASVTFVERCGNKAEGELAVDLSLLANVESVFFQENLFRGSLPKEWGREGAFPRLESLHLEDNQLSGTLPPEWGTQGAFKSLLQLKLECNKLSGTLPGRWGLPDAFPELSELWLLGNQLTGTLPSEWGTPGGVQNHINLYDNSLSGTLPDSWSNLSNLISIWLSDNPKLSGTIPKGWANLPLGDLSLENTSITGCVPPALVDVTTFCFPRPDSCPKVLPPCKGR</sequence>
<evidence type="ECO:0000256" key="1">
    <source>
        <dbReference type="ARBA" id="ARBA00004430"/>
    </source>
</evidence>
<dbReference type="InterPro" id="IPR049517">
    <property type="entry name" value="ACX-like_C"/>
</dbReference>
<dbReference type="PANTHER" id="PTHR11365">
    <property type="entry name" value="5-OXOPROLINASE RELATED"/>
    <property type="match status" value="1"/>
</dbReference>
<dbReference type="EMBL" id="LHPF02000026">
    <property type="protein sequence ID" value="PSC69546.1"/>
    <property type="molecule type" value="Genomic_DNA"/>
</dbReference>
<dbReference type="PANTHER" id="PTHR11365:SF2">
    <property type="entry name" value="5-OXOPROLINASE"/>
    <property type="match status" value="1"/>
</dbReference>
<dbReference type="Gene3D" id="3.80.10.10">
    <property type="entry name" value="Ribonuclease Inhibitor"/>
    <property type="match status" value="2"/>
</dbReference>
<proteinExistence type="inferred from homology"/>
<evidence type="ECO:0000256" key="4">
    <source>
        <dbReference type="SAM" id="MobiDB-lite"/>
    </source>
</evidence>
<dbReference type="SUPFAM" id="SSF52058">
    <property type="entry name" value="L domain-like"/>
    <property type="match status" value="1"/>
</dbReference>
<feature type="domain" description="Hydantoinase B/oxoprolinase" evidence="6">
    <location>
        <begin position="765"/>
        <end position="1294"/>
    </location>
</feature>
<feature type="domain" description="Leucine-rich repeat-containing N-terminal plant-type" evidence="8">
    <location>
        <begin position="1335"/>
        <end position="1378"/>
    </location>
</feature>
<feature type="domain" description="Acetophenone carboxylase-like C-terminal" evidence="9">
    <location>
        <begin position="566"/>
        <end position="725"/>
    </location>
</feature>
<protein>
    <submittedName>
        <fullName evidence="10">5-oxoprolinase isoform A</fullName>
    </submittedName>
</protein>
<evidence type="ECO:0000259" key="5">
    <source>
        <dbReference type="Pfam" id="PF01968"/>
    </source>
</evidence>
<evidence type="ECO:0000313" key="11">
    <source>
        <dbReference type="Proteomes" id="UP000239649"/>
    </source>
</evidence>
<evidence type="ECO:0000313" key="10">
    <source>
        <dbReference type="EMBL" id="PSC69546.1"/>
    </source>
</evidence>
<evidence type="ECO:0000256" key="2">
    <source>
        <dbReference type="ARBA" id="ARBA00010403"/>
    </source>
</evidence>
<feature type="domain" description="Hydantoinase/oxoprolinase N-terminal" evidence="7">
    <location>
        <begin position="8"/>
        <end position="231"/>
    </location>
</feature>
<evidence type="ECO:0000259" key="6">
    <source>
        <dbReference type="Pfam" id="PF02538"/>
    </source>
</evidence>
<dbReference type="Pfam" id="PF02538">
    <property type="entry name" value="Hydantoinase_B"/>
    <property type="match status" value="1"/>
</dbReference>
<accession>A0A2P6V631</accession>
<dbReference type="Pfam" id="PF19278">
    <property type="entry name" value="Hydant_A_C"/>
    <property type="match status" value="1"/>
</dbReference>
<dbReference type="InterPro" id="IPR045079">
    <property type="entry name" value="Oxoprolinase-like"/>
</dbReference>
<evidence type="ECO:0000256" key="3">
    <source>
        <dbReference type="ARBA" id="ARBA00022614"/>
    </source>
</evidence>
<keyword evidence="3" id="KW-0433">Leucine-rich repeat</keyword>
<comment type="similarity">
    <text evidence="2">Belongs to the oxoprolinase family.</text>
</comment>
<reference evidence="10 11" key="1">
    <citation type="journal article" date="2018" name="Plant J.">
        <title>Genome sequences of Chlorella sorokiniana UTEX 1602 and Micractinium conductrix SAG 241.80: implications to maltose excretion by a green alga.</title>
        <authorList>
            <person name="Arriola M.B."/>
            <person name="Velmurugan N."/>
            <person name="Zhang Y."/>
            <person name="Plunkett M.H."/>
            <person name="Hondzo H."/>
            <person name="Barney B.M."/>
        </authorList>
    </citation>
    <scope>NUCLEOTIDE SEQUENCE [LARGE SCALE GENOMIC DNA]</scope>
    <source>
        <strain evidence="10 11">SAG 241.80</strain>
    </source>
</reference>
<dbReference type="Pfam" id="PF08263">
    <property type="entry name" value="LRRNT_2"/>
    <property type="match status" value="1"/>
</dbReference>
<evidence type="ECO:0000259" key="9">
    <source>
        <dbReference type="Pfam" id="PF19278"/>
    </source>
</evidence>
<dbReference type="Pfam" id="PF01968">
    <property type="entry name" value="Hydantoinase_A"/>
    <property type="match status" value="1"/>
</dbReference>
<name>A0A2P6V631_9CHLO</name>
<dbReference type="STRING" id="554055.A0A2P6V631"/>
<dbReference type="InterPro" id="IPR001611">
    <property type="entry name" value="Leu-rich_rpt"/>
</dbReference>
<gene>
    <name evidence="10" type="ORF">C2E20_7033</name>
</gene>
<dbReference type="Proteomes" id="UP000239649">
    <property type="component" value="Unassembled WGS sequence"/>
</dbReference>
<dbReference type="OrthoDB" id="3643at2759"/>
<organism evidence="10 11">
    <name type="scientific">Micractinium conductrix</name>
    <dbReference type="NCBI Taxonomy" id="554055"/>
    <lineage>
        <taxon>Eukaryota</taxon>
        <taxon>Viridiplantae</taxon>
        <taxon>Chlorophyta</taxon>
        <taxon>core chlorophytes</taxon>
        <taxon>Trebouxiophyceae</taxon>
        <taxon>Chlorellales</taxon>
        <taxon>Chlorellaceae</taxon>
        <taxon>Chlorella clade</taxon>
        <taxon>Micractinium</taxon>
    </lineage>
</organism>